<sequence length="68" mass="7944">MLGRSRKRSRRCFGSAPWEDRFTQDHQLRSIDRFVDLRSIRGYLAGFYCHTGRSSVDPELLILMLLVG</sequence>
<feature type="domain" description="Transposase InsH N-terminal" evidence="1">
    <location>
        <begin position="18"/>
        <end position="67"/>
    </location>
</feature>
<evidence type="ECO:0000313" key="3">
    <source>
        <dbReference type="Proteomes" id="UP000184040"/>
    </source>
</evidence>
<keyword evidence="3" id="KW-1185">Reference proteome</keyword>
<protein>
    <recommendedName>
        <fullName evidence="1">Transposase InsH N-terminal domain-containing protein</fullName>
    </recommendedName>
</protein>
<accession>A0A1M6M2W4</accession>
<evidence type="ECO:0000313" key="2">
    <source>
        <dbReference type="EMBL" id="SHJ77750.1"/>
    </source>
</evidence>
<proteinExistence type="predicted"/>
<dbReference type="EMBL" id="FQZA01000019">
    <property type="protein sequence ID" value="SHJ77750.1"/>
    <property type="molecule type" value="Genomic_DNA"/>
</dbReference>
<dbReference type="Proteomes" id="UP000184040">
    <property type="component" value="Unassembled WGS sequence"/>
</dbReference>
<dbReference type="STRING" id="313368.SAMN04488012_11923"/>
<dbReference type="Pfam" id="PF05598">
    <property type="entry name" value="DUF772"/>
    <property type="match status" value="1"/>
</dbReference>
<dbReference type="InterPro" id="IPR008490">
    <property type="entry name" value="Transposase_InsH_N"/>
</dbReference>
<name>A0A1M6M2W4_9RHOB</name>
<reference evidence="2 3" key="1">
    <citation type="submission" date="2016-11" db="EMBL/GenBank/DDBJ databases">
        <authorList>
            <person name="Jaros S."/>
            <person name="Januszkiewicz K."/>
            <person name="Wedrychowicz H."/>
        </authorList>
    </citation>
    <scope>NUCLEOTIDE SEQUENCE [LARGE SCALE GENOMIC DNA]</scope>
    <source>
        <strain evidence="2 3">DSM 26892</strain>
    </source>
</reference>
<dbReference type="AlphaFoldDB" id="A0A1M6M2W4"/>
<organism evidence="2 3">
    <name type="scientific">Palleronia salina</name>
    <dbReference type="NCBI Taxonomy" id="313368"/>
    <lineage>
        <taxon>Bacteria</taxon>
        <taxon>Pseudomonadati</taxon>
        <taxon>Pseudomonadota</taxon>
        <taxon>Alphaproteobacteria</taxon>
        <taxon>Rhodobacterales</taxon>
        <taxon>Roseobacteraceae</taxon>
        <taxon>Palleronia</taxon>
    </lineage>
</organism>
<gene>
    <name evidence="2" type="ORF">SAMN04488012_11923</name>
</gene>
<evidence type="ECO:0000259" key="1">
    <source>
        <dbReference type="Pfam" id="PF05598"/>
    </source>
</evidence>